<reference evidence="1 2" key="1">
    <citation type="journal article" date="2021" name="Arch. Microbiol.">
        <title>Thalassobius aquimarinus sp. nov., isolated from the Sea of Japan seashore.</title>
        <authorList>
            <person name="Kurilenko V.V."/>
            <person name="Romanenko L.A."/>
            <person name="Chernysheva N.Y."/>
            <person name="Velansky P.V."/>
            <person name="Tekutyeva L.A."/>
            <person name="Isaeva M.P."/>
            <person name="Mikhailov V.V."/>
        </authorList>
    </citation>
    <scope>NUCLEOTIDE SEQUENCE [LARGE SCALE GENOMIC DNA]</scope>
    <source>
        <strain evidence="1 2">KMM 8518</strain>
    </source>
</reference>
<protein>
    <submittedName>
        <fullName evidence="1">Uncharacterized protein</fullName>
    </submittedName>
</protein>
<dbReference type="SUPFAM" id="SSF75005">
    <property type="entry name" value="Arabinanase/levansucrase/invertase"/>
    <property type="match status" value="1"/>
</dbReference>
<accession>A0ABS5HWJ8</accession>
<dbReference type="RefSeq" id="WP_212702969.1">
    <property type="nucleotide sequence ID" value="NZ_JADMKU010000028.1"/>
</dbReference>
<sequence>MTSELWHRKGLFVTPQGDGWHSHAQIPTVLPLSDRLWRIYFGARDAANRSRVMAVDVDPVCDMAIRQWHNAPLLAASGPGRFYCDGNAPSSILQETDRYLLYFTGIQQTPGAAYNTRIGLARGDDGLRFSVLPYPVSVTTNDDQSFVSVPFVLPVGDGYRMWYVTGYGSPEDFRYSIRTCASDDPHIWASGSVPAVVPHGLYAALTRPWVTDWRGQRRLWFSERGDDFRKGGSHPYRLSWCPIDERGIASGPATPVAYANPPRPGDFDDWMQAYAAVMPHGDRLIMVYNGNEFGRDGIGWAVLGKVSAGD</sequence>
<proteinExistence type="predicted"/>
<keyword evidence="2" id="KW-1185">Reference proteome</keyword>
<dbReference type="EMBL" id="JADMKU010000028">
    <property type="protein sequence ID" value="MBR9653346.1"/>
    <property type="molecule type" value="Genomic_DNA"/>
</dbReference>
<evidence type="ECO:0000313" key="2">
    <source>
        <dbReference type="Proteomes" id="UP001195941"/>
    </source>
</evidence>
<name>A0ABS5HWJ8_9RHOB</name>
<evidence type="ECO:0000313" key="1">
    <source>
        <dbReference type="EMBL" id="MBR9653346.1"/>
    </source>
</evidence>
<comment type="caution">
    <text evidence="1">The sequence shown here is derived from an EMBL/GenBank/DDBJ whole genome shotgun (WGS) entry which is preliminary data.</text>
</comment>
<organism evidence="1 2">
    <name type="scientific">Thalassovita aquimarina</name>
    <dbReference type="NCBI Taxonomy" id="2785917"/>
    <lineage>
        <taxon>Bacteria</taxon>
        <taxon>Pseudomonadati</taxon>
        <taxon>Pseudomonadota</taxon>
        <taxon>Alphaproteobacteria</taxon>
        <taxon>Rhodobacterales</taxon>
        <taxon>Roseobacteraceae</taxon>
        <taxon>Thalassovita</taxon>
    </lineage>
</organism>
<gene>
    <name evidence="1" type="ORF">IT775_19695</name>
</gene>
<dbReference type="InterPro" id="IPR023296">
    <property type="entry name" value="Glyco_hydro_beta-prop_sf"/>
</dbReference>
<dbReference type="Proteomes" id="UP001195941">
    <property type="component" value="Unassembled WGS sequence"/>
</dbReference>
<dbReference type="Gene3D" id="2.115.10.20">
    <property type="entry name" value="Glycosyl hydrolase domain, family 43"/>
    <property type="match status" value="2"/>
</dbReference>